<keyword evidence="1" id="KW-1133">Transmembrane helix</keyword>
<organism evidence="2 3">
    <name type="scientific">Flavobacterium piscinae</name>
    <dbReference type="NCBI Taxonomy" id="2506424"/>
    <lineage>
        <taxon>Bacteria</taxon>
        <taxon>Pseudomonadati</taxon>
        <taxon>Bacteroidota</taxon>
        <taxon>Flavobacteriia</taxon>
        <taxon>Flavobacteriales</taxon>
        <taxon>Flavobacteriaceae</taxon>
        <taxon>Flavobacterium</taxon>
    </lineage>
</organism>
<protein>
    <submittedName>
        <fullName evidence="2">T9SS type A sorting domain-containing protein</fullName>
    </submittedName>
</protein>
<keyword evidence="1" id="KW-0472">Membrane</keyword>
<dbReference type="AlphaFoldDB" id="A0A4Q1KTU3"/>
<dbReference type="NCBIfam" id="NF033708">
    <property type="entry name" value="T9SS_Cterm_ChiA"/>
    <property type="match status" value="1"/>
</dbReference>
<accession>A0A4Q1KTU3</accession>
<evidence type="ECO:0000313" key="3">
    <source>
        <dbReference type="Proteomes" id="UP000289734"/>
    </source>
</evidence>
<reference evidence="3" key="1">
    <citation type="submission" date="2019-01" db="EMBL/GenBank/DDBJ databases">
        <title>Cytophagaceae bacterium strain CAR-16.</title>
        <authorList>
            <person name="Chen W.-M."/>
        </authorList>
    </citation>
    <scope>NUCLEOTIDE SEQUENCE [LARGE SCALE GENOMIC DNA]</scope>
    <source>
        <strain evidence="3">ICH-30</strain>
    </source>
</reference>
<name>A0A4Q1KTU3_9FLAO</name>
<evidence type="ECO:0000256" key="1">
    <source>
        <dbReference type="SAM" id="Phobius"/>
    </source>
</evidence>
<dbReference type="EMBL" id="SBKQ01000005">
    <property type="protein sequence ID" value="RXR33095.1"/>
    <property type="molecule type" value="Genomic_DNA"/>
</dbReference>
<dbReference type="RefSeq" id="WP_129463939.1">
    <property type="nucleotide sequence ID" value="NZ_SBKQ01000005.1"/>
</dbReference>
<keyword evidence="3" id="KW-1185">Reference proteome</keyword>
<gene>
    <name evidence="2" type="ORF">EQG68_06280</name>
</gene>
<feature type="transmembrane region" description="Helical" evidence="1">
    <location>
        <begin position="12"/>
        <end position="30"/>
    </location>
</feature>
<comment type="caution">
    <text evidence="2">The sequence shown here is derived from an EMBL/GenBank/DDBJ whole genome shotgun (WGS) entry which is preliminary data.</text>
</comment>
<keyword evidence="1" id="KW-0812">Transmembrane</keyword>
<sequence>MKRINRQCDLEKFCFSIKAIFVLYFIVFSTNNALSQDGQFELDGIGATDQVIGSSILNMYPSPFLPNKKDTRVQFLYEAAETGLSLANMSGYTTISSLAFHVSGFSLESLKSYQMENIKISMGHTIATYDGYDGTEVWGIKMPPPGYCTWSGSTDPMAEPLQLVKNSFNLIISDTGWVELELDTPFVWDGVNSIVVEICKADPKIGSSPAFSSGRYQFTGIRHTTPPGSSNFTLTRSLYSNNNNGTGSNYTLGCDMELSGSSYNTSAALNNSYRKYRPNIRFTFQCAGAPASGEAIIEADNFCKDEAVTIRVINGEKSTGLNYQWYYSYADDDNYLPLPGKTNATITVDRAEVDMWYKRDVGCDFDPLVGTRSSFPVKVEGVNTWDGTFWSFGTNPLPSLPVRIQGDYNSSVDGSGILEACSLKVLSGTFTVGSGDIVSIKDKLFVHEDATVIFDNNASLIQENDNVINEGKIVYKRDSQPVRMLDYTYWSSPVAGMTPFQFSPGTPTNRVYHWNHLTTGSNPQSWVGGVANSPMLAGKGYIIRAPNGYPSSGNGIVFEGSFEGVPNNGLISIPAQGGAGNWNLIGNPYPAAIDANKFLLANSAVLDGTIRFWTHNSLPSAIPSYPGFSPQALNYSSDDYATYNLSGSIGFPADNSGFNNNSPGRFIGAGQSFMIEGGASSGNVIFNNEMRKIESGYDNTQFFRNSISSSSEVEKNRLWLEVIHQNGKFHQSMVGYIEGATNDVDWGYDSKIRPSGNVRLYSLVGETKLAIQGKALPFNENDVIPLGYTTTLSGEFILKLYQFDEFFENQTVYLFDKYTNTFHNIKEEIYLFTTEIGTVDDRFELRFTNETLSLNPIIKTTNNVLCYSKDNTILIKSKEVQIHSVTVFDSAGRVLFDQNELNTTELTISDVAKINQVLFIQTITTDEEKTTQKLIF</sequence>
<dbReference type="Proteomes" id="UP000289734">
    <property type="component" value="Unassembled WGS sequence"/>
</dbReference>
<dbReference type="OrthoDB" id="1652165at2"/>
<proteinExistence type="predicted"/>
<evidence type="ECO:0000313" key="2">
    <source>
        <dbReference type="EMBL" id="RXR33095.1"/>
    </source>
</evidence>